<organism evidence="1 2">
    <name type="scientific">Candidatus Acididesulfobacter diazotrophicus</name>
    <dbReference type="NCBI Taxonomy" id="2597226"/>
    <lineage>
        <taxon>Bacteria</taxon>
        <taxon>Deltaproteobacteria</taxon>
        <taxon>Candidatus Acidulodesulfobacterales</taxon>
        <taxon>Candidatus Acididesulfobacter</taxon>
    </lineage>
</organism>
<dbReference type="AlphaFoldDB" id="A0A519BLN2"/>
<dbReference type="EMBL" id="SGBB01000012">
    <property type="protein sequence ID" value="RZD18188.1"/>
    <property type="molecule type" value="Genomic_DNA"/>
</dbReference>
<accession>A0A519BLN2</accession>
<evidence type="ECO:0000313" key="1">
    <source>
        <dbReference type="EMBL" id="RZD18188.1"/>
    </source>
</evidence>
<comment type="caution">
    <text evidence="1">The sequence shown here is derived from an EMBL/GenBank/DDBJ whole genome shotgun (WGS) entry which is preliminary data.</text>
</comment>
<reference evidence="1 2" key="1">
    <citation type="journal article" date="2019" name="ISME J.">
        <title>Insights into ecological role of a new deltaproteobacterial order Candidatus Acidulodesulfobacterales by metagenomics and metatranscriptomics.</title>
        <authorList>
            <person name="Tan S."/>
            <person name="Liu J."/>
            <person name="Fang Y."/>
            <person name="Hedlund B.P."/>
            <person name="Lian Z.H."/>
            <person name="Huang L.Y."/>
            <person name="Li J.T."/>
            <person name="Huang L.N."/>
            <person name="Li W.J."/>
            <person name="Jiang H.C."/>
            <person name="Dong H.L."/>
            <person name="Shu W.S."/>
        </authorList>
    </citation>
    <scope>NUCLEOTIDE SEQUENCE [LARGE SCALE GENOMIC DNA]</scope>
    <source>
        <strain evidence="1">AP1</strain>
    </source>
</reference>
<dbReference type="Proteomes" id="UP000319296">
    <property type="component" value="Unassembled WGS sequence"/>
</dbReference>
<name>A0A519BLN2_9DELT</name>
<proteinExistence type="predicted"/>
<evidence type="ECO:0000313" key="2">
    <source>
        <dbReference type="Proteomes" id="UP000319296"/>
    </source>
</evidence>
<sequence>MINKENRIQTTKNECRTCFWAPLTRTPNQVLKGIGRSFIIDISGLKILIETNITLTQAHRDIIYAIFIFNYKRSFTKSGDFRALFSISSIYNALNRRYSKETIIEKLKELFITKFFASPVDDKKIFTPFQYVNEFKPSNIKINDDRLDRLNIEKYYYLIEISRTYFEFQNYDLKILIDDEIVKKIIKLESAILKDLIYYTLSHNVLNKDLQAILYEKSILTQTTTKQRKSAILKEIINRKDILVSEFKIEIKKMESGRYGVFHL</sequence>
<gene>
    <name evidence="1" type="ORF">EVG15_06940</name>
</gene>
<protein>
    <submittedName>
        <fullName evidence="1">Uncharacterized protein</fullName>
    </submittedName>
</protein>